<evidence type="ECO:0000256" key="11">
    <source>
        <dbReference type="PROSITE-ProRule" id="PRU00076"/>
    </source>
</evidence>
<feature type="domain" description="EGF-like" evidence="12">
    <location>
        <begin position="55"/>
        <end position="94"/>
    </location>
</feature>
<sequence>ATCNNTCGSYVCLCKPGFIGDGHNCTVTQLKVMAYAQQVLYNLEISFFFFCDFIDVDECQRNHSCRENANCTNTIGSHVCNCQPGYTGDGQNCTDIDECEANPHKCHEEAACNNTHGSYLCTCKPGFIGDGQNCTG</sequence>
<proteinExistence type="predicted"/>
<dbReference type="AlphaFoldDB" id="A0AAU9XXY2"/>
<evidence type="ECO:0000256" key="6">
    <source>
        <dbReference type="ARBA" id="ARBA00022837"/>
    </source>
</evidence>
<dbReference type="Pfam" id="PF12947">
    <property type="entry name" value="EGF_3"/>
    <property type="match status" value="3"/>
</dbReference>
<keyword evidence="9" id="KW-1015">Disulfide bond</keyword>
<dbReference type="FunFam" id="2.10.25.10:FF:000038">
    <property type="entry name" value="Fibrillin 2"/>
    <property type="match status" value="1"/>
</dbReference>
<dbReference type="GO" id="GO:0048513">
    <property type="term" value="P:animal organ development"/>
    <property type="evidence" value="ECO:0007669"/>
    <property type="project" value="UniProtKB-ARBA"/>
</dbReference>
<keyword evidence="3" id="KW-0812">Transmembrane</keyword>
<dbReference type="GO" id="GO:0005509">
    <property type="term" value="F:calcium ion binding"/>
    <property type="evidence" value="ECO:0007669"/>
    <property type="project" value="InterPro"/>
</dbReference>
<keyword evidence="8" id="KW-0472">Membrane</keyword>
<evidence type="ECO:0000256" key="3">
    <source>
        <dbReference type="ARBA" id="ARBA00022692"/>
    </source>
</evidence>
<dbReference type="SUPFAM" id="SSF57184">
    <property type="entry name" value="Growth factor receptor domain"/>
    <property type="match status" value="1"/>
</dbReference>
<keyword evidence="5" id="KW-0677">Repeat</keyword>
<evidence type="ECO:0000313" key="13">
    <source>
        <dbReference type="EMBL" id="CAH3159118.1"/>
    </source>
</evidence>
<feature type="non-terminal residue" evidence="13">
    <location>
        <position position="136"/>
    </location>
</feature>
<dbReference type="InterPro" id="IPR018097">
    <property type="entry name" value="EGF_Ca-bd_CS"/>
</dbReference>
<dbReference type="SMART" id="SM00179">
    <property type="entry name" value="EGF_CA"/>
    <property type="match status" value="3"/>
</dbReference>
<dbReference type="FunFam" id="2.10.25.10:FF:000202">
    <property type="entry name" value="Multiple epidermal growth factor-like domains 8"/>
    <property type="match status" value="1"/>
</dbReference>
<dbReference type="SMART" id="SM00181">
    <property type="entry name" value="EGF"/>
    <property type="match status" value="3"/>
</dbReference>
<organism evidence="13 14">
    <name type="scientific">Pocillopora meandrina</name>
    <dbReference type="NCBI Taxonomy" id="46732"/>
    <lineage>
        <taxon>Eukaryota</taxon>
        <taxon>Metazoa</taxon>
        <taxon>Cnidaria</taxon>
        <taxon>Anthozoa</taxon>
        <taxon>Hexacorallia</taxon>
        <taxon>Scleractinia</taxon>
        <taxon>Astrocoeniina</taxon>
        <taxon>Pocilloporidae</taxon>
        <taxon>Pocillopora</taxon>
    </lineage>
</organism>
<dbReference type="Gene3D" id="2.10.25.10">
    <property type="entry name" value="Laminin"/>
    <property type="match status" value="3"/>
</dbReference>
<evidence type="ECO:0000256" key="7">
    <source>
        <dbReference type="ARBA" id="ARBA00022989"/>
    </source>
</evidence>
<dbReference type="PROSITE" id="PS00010">
    <property type="entry name" value="ASX_HYDROXYL"/>
    <property type="match status" value="1"/>
</dbReference>
<protein>
    <recommendedName>
        <fullName evidence="12">EGF-like domain-containing protein</fullName>
    </recommendedName>
</protein>
<dbReference type="PROSITE" id="PS50026">
    <property type="entry name" value="EGF_3"/>
    <property type="match status" value="2"/>
</dbReference>
<feature type="non-terminal residue" evidence="13">
    <location>
        <position position="1"/>
    </location>
</feature>
<dbReference type="GO" id="GO:0008201">
    <property type="term" value="F:heparin binding"/>
    <property type="evidence" value="ECO:0007669"/>
    <property type="project" value="TreeGrafter"/>
</dbReference>
<keyword evidence="14" id="KW-1185">Reference proteome</keyword>
<dbReference type="PANTHER" id="PTHR24042:SF5">
    <property type="entry name" value="EGF-LIKE CALCIUM-BINDING DOMAIN-CONTAINING PROTEIN"/>
    <property type="match status" value="1"/>
</dbReference>
<dbReference type="Proteomes" id="UP001159428">
    <property type="component" value="Unassembled WGS sequence"/>
</dbReference>
<dbReference type="GO" id="GO:0048731">
    <property type="term" value="P:system development"/>
    <property type="evidence" value="ECO:0007669"/>
    <property type="project" value="UniProtKB-ARBA"/>
</dbReference>
<dbReference type="InterPro" id="IPR001881">
    <property type="entry name" value="EGF-like_Ca-bd_dom"/>
</dbReference>
<dbReference type="PROSITE" id="PS01187">
    <property type="entry name" value="EGF_CA"/>
    <property type="match status" value="1"/>
</dbReference>
<dbReference type="EMBL" id="CALNXJ010000070">
    <property type="protein sequence ID" value="CAH3159118.1"/>
    <property type="molecule type" value="Genomic_DNA"/>
</dbReference>
<keyword evidence="4" id="KW-0732">Signal</keyword>
<dbReference type="InterPro" id="IPR000152">
    <property type="entry name" value="EGF-type_Asp/Asn_hydroxyl_site"/>
</dbReference>
<dbReference type="CDD" id="cd00054">
    <property type="entry name" value="EGF_CA"/>
    <property type="match status" value="2"/>
</dbReference>
<dbReference type="InterPro" id="IPR009030">
    <property type="entry name" value="Growth_fac_rcpt_cys_sf"/>
</dbReference>
<name>A0AAU9XXY2_9CNID</name>
<dbReference type="InterPro" id="IPR024731">
    <property type="entry name" value="NELL2-like_EGF"/>
</dbReference>
<feature type="domain" description="EGF-like" evidence="12">
    <location>
        <begin position="95"/>
        <end position="135"/>
    </location>
</feature>
<evidence type="ECO:0000256" key="5">
    <source>
        <dbReference type="ARBA" id="ARBA00022737"/>
    </source>
</evidence>
<evidence type="ECO:0000259" key="12">
    <source>
        <dbReference type="PROSITE" id="PS50026"/>
    </source>
</evidence>
<keyword evidence="7" id="KW-1133">Transmembrane helix</keyword>
<evidence type="ECO:0000256" key="8">
    <source>
        <dbReference type="ARBA" id="ARBA00023136"/>
    </source>
</evidence>
<dbReference type="InterPro" id="IPR051586">
    <property type="entry name" value="PKC-binding_NELL"/>
</dbReference>
<keyword evidence="10" id="KW-0325">Glycoprotein</keyword>
<reference evidence="13 14" key="1">
    <citation type="submission" date="2022-05" db="EMBL/GenBank/DDBJ databases">
        <authorList>
            <consortium name="Genoscope - CEA"/>
            <person name="William W."/>
        </authorList>
    </citation>
    <scope>NUCLEOTIDE SEQUENCE [LARGE SCALE GENOMIC DNA]</scope>
</reference>
<evidence type="ECO:0000256" key="4">
    <source>
        <dbReference type="ARBA" id="ARBA00022729"/>
    </source>
</evidence>
<dbReference type="InterPro" id="IPR000742">
    <property type="entry name" value="EGF"/>
</dbReference>
<accession>A0AAU9XXY2</accession>
<comment type="caution">
    <text evidence="13">The sequence shown here is derived from an EMBL/GenBank/DDBJ whole genome shotgun (WGS) entry which is preliminary data.</text>
</comment>
<evidence type="ECO:0000256" key="2">
    <source>
        <dbReference type="ARBA" id="ARBA00022536"/>
    </source>
</evidence>
<evidence type="ECO:0000256" key="10">
    <source>
        <dbReference type="ARBA" id="ARBA00023180"/>
    </source>
</evidence>
<evidence type="ECO:0000256" key="1">
    <source>
        <dbReference type="ARBA" id="ARBA00004479"/>
    </source>
</evidence>
<keyword evidence="6" id="KW-0106">Calcium</keyword>
<evidence type="ECO:0000256" key="9">
    <source>
        <dbReference type="ARBA" id="ARBA00023157"/>
    </source>
</evidence>
<comment type="caution">
    <text evidence="11">Lacks conserved residue(s) required for the propagation of feature annotation.</text>
</comment>
<dbReference type="GO" id="GO:0016020">
    <property type="term" value="C:membrane"/>
    <property type="evidence" value="ECO:0007669"/>
    <property type="project" value="UniProtKB-SubCell"/>
</dbReference>
<comment type="subcellular location">
    <subcellularLocation>
        <location evidence="1">Membrane</location>
        <topology evidence="1">Single-pass type I membrane protein</topology>
    </subcellularLocation>
</comment>
<gene>
    <name evidence="13" type="ORF">PMEA_00031818</name>
</gene>
<evidence type="ECO:0000313" key="14">
    <source>
        <dbReference type="Proteomes" id="UP001159428"/>
    </source>
</evidence>
<keyword evidence="2 11" id="KW-0245">EGF-like domain</keyword>
<dbReference type="PROSITE" id="PS01186">
    <property type="entry name" value="EGF_2"/>
    <property type="match status" value="3"/>
</dbReference>
<dbReference type="PANTHER" id="PTHR24042">
    <property type="entry name" value="NEL HOMOLOG"/>
    <property type="match status" value="1"/>
</dbReference>
<dbReference type="GO" id="GO:0005615">
    <property type="term" value="C:extracellular space"/>
    <property type="evidence" value="ECO:0007669"/>
    <property type="project" value="TreeGrafter"/>
</dbReference>